<evidence type="ECO:0000313" key="3">
    <source>
        <dbReference type="EMBL" id="TWJ12302.1"/>
    </source>
</evidence>
<evidence type="ECO:0000256" key="1">
    <source>
        <dbReference type="SAM" id="Coils"/>
    </source>
</evidence>
<keyword evidence="2" id="KW-0812">Transmembrane</keyword>
<dbReference type="EMBL" id="VLLL01000006">
    <property type="protein sequence ID" value="TWJ12302.1"/>
    <property type="molecule type" value="Genomic_DNA"/>
</dbReference>
<keyword evidence="2" id="KW-0472">Membrane</keyword>
<dbReference type="AlphaFoldDB" id="A0A562V3B1"/>
<feature type="transmembrane region" description="Helical" evidence="2">
    <location>
        <begin position="12"/>
        <end position="29"/>
    </location>
</feature>
<sequence length="108" mass="12035">MFDRLTDWRVTVPLLVAFVLAMIVGTAWFGVVGLLWVIGAVQLAALTFAVLAAREHANSRMRFREALRSANTGVAELREQVRVLSRQLEESRCRSGEPAEVTVPDDRP</sequence>
<feature type="coiled-coil region" evidence="1">
    <location>
        <begin position="67"/>
        <end position="94"/>
    </location>
</feature>
<keyword evidence="1" id="KW-0175">Coiled coil</keyword>
<comment type="caution">
    <text evidence="3">The sequence shown here is derived from an EMBL/GenBank/DDBJ whole genome shotgun (WGS) entry which is preliminary data.</text>
</comment>
<reference evidence="3 4" key="1">
    <citation type="journal article" date="2013" name="Stand. Genomic Sci.">
        <title>Genomic Encyclopedia of Type Strains, Phase I: The one thousand microbial genomes (KMG-I) project.</title>
        <authorList>
            <person name="Kyrpides N.C."/>
            <person name="Woyke T."/>
            <person name="Eisen J.A."/>
            <person name="Garrity G."/>
            <person name="Lilburn T.G."/>
            <person name="Beck B.J."/>
            <person name="Whitman W.B."/>
            <person name="Hugenholtz P."/>
            <person name="Klenk H.P."/>
        </authorList>
    </citation>
    <scope>NUCLEOTIDE SEQUENCE [LARGE SCALE GENOMIC DNA]</scope>
    <source>
        <strain evidence="3 4">DSM 45044</strain>
    </source>
</reference>
<evidence type="ECO:0000256" key="2">
    <source>
        <dbReference type="SAM" id="Phobius"/>
    </source>
</evidence>
<evidence type="ECO:0000313" key="4">
    <source>
        <dbReference type="Proteomes" id="UP000321617"/>
    </source>
</evidence>
<organism evidence="3 4">
    <name type="scientific">Stackebrandtia albiflava</name>
    <dbReference type="NCBI Taxonomy" id="406432"/>
    <lineage>
        <taxon>Bacteria</taxon>
        <taxon>Bacillati</taxon>
        <taxon>Actinomycetota</taxon>
        <taxon>Actinomycetes</taxon>
        <taxon>Glycomycetales</taxon>
        <taxon>Glycomycetaceae</taxon>
        <taxon>Stackebrandtia</taxon>
    </lineage>
</organism>
<name>A0A562V3B1_9ACTN</name>
<proteinExistence type="predicted"/>
<feature type="transmembrane region" description="Helical" evidence="2">
    <location>
        <begin position="35"/>
        <end position="53"/>
    </location>
</feature>
<dbReference type="Proteomes" id="UP000321617">
    <property type="component" value="Unassembled WGS sequence"/>
</dbReference>
<gene>
    <name evidence="3" type="ORF">LX16_3058</name>
</gene>
<keyword evidence="4" id="KW-1185">Reference proteome</keyword>
<keyword evidence="2" id="KW-1133">Transmembrane helix</keyword>
<accession>A0A562V3B1</accession>
<protein>
    <submittedName>
        <fullName evidence="3">Uncharacterized protein</fullName>
    </submittedName>
</protein>